<keyword evidence="3" id="KW-1185">Reference proteome</keyword>
<proteinExistence type="predicted"/>
<dbReference type="AlphaFoldDB" id="A0AAN6DXH9"/>
<name>A0AAN6DXH9_9EURO</name>
<evidence type="ECO:0000313" key="3">
    <source>
        <dbReference type="Proteomes" id="UP001203852"/>
    </source>
</evidence>
<evidence type="ECO:0000313" key="2">
    <source>
        <dbReference type="EMBL" id="KAI1614411.1"/>
    </source>
</evidence>
<feature type="region of interest" description="Disordered" evidence="1">
    <location>
        <begin position="194"/>
        <end position="223"/>
    </location>
</feature>
<comment type="caution">
    <text evidence="2">The sequence shown here is derived from an EMBL/GenBank/DDBJ whole genome shotgun (WGS) entry which is preliminary data.</text>
</comment>
<sequence>MANPYSYMGDPQHVDLVEHDHESKEPIYSIRMVRALAIITMISPPSTADLFHPTDDEAVEEQDMDAEDLLYQACDRTTIPTNPRAREVFGFDICQSEQQASCLLEAYRMVKNKGSHQKILRSWRTKATLEAHVGAIVQAPSSTHGQPSMHAHDPLQALPILRVLDQDMQKTATSWTKYERLLRSKMKEYPNCINSGAVHGPCRPGESADTPSLRKMQESPLLQ</sequence>
<dbReference type="EMBL" id="MU404353">
    <property type="protein sequence ID" value="KAI1614411.1"/>
    <property type="molecule type" value="Genomic_DNA"/>
</dbReference>
<organism evidence="2 3">
    <name type="scientific">Exophiala viscosa</name>
    <dbReference type="NCBI Taxonomy" id="2486360"/>
    <lineage>
        <taxon>Eukaryota</taxon>
        <taxon>Fungi</taxon>
        <taxon>Dikarya</taxon>
        <taxon>Ascomycota</taxon>
        <taxon>Pezizomycotina</taxon>
        <taxon>Eurotiomycetes</taxon>
        <taxon>Chaetothyriomycetidae</taxon>
        <taxon>Chaetothyriales</taxon>
        <taxon>Herpotrichiellaceae</taxon>
        <taxon>Exophiala</taxon>
    </lineage>
</organism>
<dbReference type="Proteomes" id="UP001203852">
    <property type="component" value="Unassembled WGS sequence"/>
</dbReference>
<protein>
    <submittedName>
        <fullName evidence="2">Uncharacterized protein</fullName>
    </submittedName>
</protein>
<evidence type="ECO:0000256" key="1">
    <source>
        <dbReference type="SAM" id="MobiDB-lite"/>
    </source>
</evidence>
<reference evidence="2" key="1">
    <citation type="journal article" date="2022" name="bioRxiv">
        <title>Deciphering the potential niche of two novel black yeast fungi from a biological soil crust based on their genomes, phenotypes, and melanin regulation.</title>
        <authorList>
            <consortium name="DOE Joint Genome Institute"/>
            <person name="Carr E.C."/>
            <person name="Barton Q."/>
            <person name="Grambo S."/>
            <person name="Sullivan M."/>
            <person name="Renfro C.M."/>
            <person name="Kuo A."/>
            <person name="Pangilinan J."/>
            <person name="Lipzen A."/>
            <person name="Keymanesh K."/>
            <person name="Savage E."/>
            <person name="Barry K."/>
            <person name="Grigoriev I.V."/>
            <person name="Riekhof W.R."/>
            <person name="Harris S.S."/>
        </authorList>
    </citation>
    <scope>NUCLEOTIDE SEQUENCE</scope>
    <source>
        <strain evidence="2">JF 03-4F</strain>
    </source>
</reference>
<accession>A0AAN6DXH9</accession>
<gene>
    <name evidence="2" type="ORF">EDD36DRAFT_464248</name>
</gene>